<feature type="transmembrane region" description="Helical" evidence="11">
    <location>
        <begin position="134"/>
        <end position="153"/>
    </location>
</feature>
<dbReference type="GO" id="GO:0005886">
    <property type="term" value="C:plasma membrane"/>
    <property type="evidence" value="ECO:0007669"/>
    <property type="project" value="TreeGrafter"/>
</dbReference>
<feature type="transmembrane region" description="Helical" evidence="11">
    <location>
        <begin position="256"/>
        <end position="276"/>
    </location>
</feature>
<dbReference type="GO" id="GO:0007602">
    <property type="term" value="P:phototransduction"/>
    <property type="evidence" value="ECO:0007669"/>
    <property type="project" value="UniProtKB-KW"/>
</dbReference>
<dbReference type="FunFam" id="1.20.1070.10:FF:000160">
    <property type="entry name" value="Related to Opsin-1"/>
    <property type="match status" value="1"/>
</dbReference>
<keyword evidence="7 11" id="KW-1133">Transmembrane helix</keyword>
<dbReference type="GO" id="GO:0005216">
    <property type="term" value="F:monoatomic ion channel activity"/>
    <property type="evidence" value="ECO:0007669"/>
    <property type="project" value="InterPro"/>
</dbReference>
<evidence type="ECO:0000256" key="9">
    <source>
        <dbReference type="ARBA" id="ARBA00023136"/>
    </source>
</evidence>
<reference evidence="12 13" key="1">
    <citation type="submission" date="2018-08" db="EMBL/GenBank/DDBJ databases">
        <title>Draft genome of the lignicolous fungus Coniochaeta pulveracea.</title>
        <authorList>
            <person name="Borstlap C.J."/>
            <person name="De Witt R.N."/>
            <person name="Botha A."/>
            <person name="Volschenk H."/>
        </authorList>
    </citation>
    <scope>NUCLEOTIDE SEQUENCE [LARGE SCALE GENOMIC DNA]</scope>
    <source>
        <strain evidence="12 13">CAB683</strain>
    </source>
</reference>
<organism evidence="12 13">
    <name type="scientific">Coniochaeta pulveracea</name>
    <dbReference type="NCBI Taxonomy" id="177199"/>
    <lineage>
        <taxon>Eukaryota</taxon>
        <taxon>Fungi</taxon>
        <taxon>Dikarya</taxon>
        <taxon>Ascomycota</taxon>
        <taxon>Pezizomycotina</taxon>
        <taxon>Sordariomycetes</taxon>
        <taxon>Sordariomycetidae</taxon>
        <taxon>Coniochaetales</taxon>
        <taxon>Coniochaetaceae</taxon>
        <taxon>Coniochaeta</taxon>
    </lineage>
</organism>
<dbReference type="SMART" id="SM01021">
    <property type="entry name" value="Bac_rhodopsin"/>
    <property type="match status" value="1"/>
</dbReference>
<dbReference type="Pfam" id="PF01036">
    <property type="entry name" value="Bac_rhodopsin"/>
    <property type="match status" value="1"/>
</dbReference>
<dbReference type="Gene3D" id="1.20.1070.10">
    <property type="entry name" value="Rhodopsin 7-helix transmembrane proteins"/>
    <property type="match status" value="1"/>
</dbReference>
<dbReference type="PANTHER" id="PTHR28286">
    <property type="match status" value="1"/>
</dbReference>
<evidence type="ECO:0000256" key="4">
    <source>
        <dbReference type="ARBA" id="ARBA00022606"/>
    </source>
</evidence>
<dbReference type="PANTHER" id="PTHR28286:SF2">
    <property type="entry name" value="BACTERIORHODOPSIN _OPSIN, NOPA (EUROFUNG)"/>
    <property type="match status" value="1"/>
</dbReference>
<evidence type="ECO:0000256" key="8">
    <source>
        <dbReference type="ARBA" id="ARBA00022991"/>
    </source>
</evidence>
<evidence type="ECO:0000256" key="6">
    <source>
        <dbReference type="ARBA" id="ARBA00022925"/>
    </source>
</evidence>
<dbReference type="InterPro" id="IPR018229">
    <property type="entry name" value="Rhodopsin_retinal_BS"/>
</dbReference>
<protein>
    <submittedName>
        <fullName evidence="12">Small subunit processome complex component</fullName>
    </submittedName>
</protein>
<keyword evidence="8" id="KW-0157">Chromophore</keyword>
<dbReference type="OrthoDB" id="10261467at2759"/>
<dbReference type="GO" id="GO:0005783">
    <property type="term" value="C:endoplasmic reticulum"/>
    <property type="evidence" value="ECO:0007669"/>
    <property type="project" value="TreeGrafter"/>
</dbReference>
<evidence type="ECO:0000256" key="1">
    <source>
        <dbReference type="ARBA" id="ARBA00004141"/>
    </source>
</evidence>
<dbReference type="InterPro" id="IPR001425">
    <property type="entry name" value="Arc/bac/fun_rhodopsins"/>
</dbReference>
<dbReference type="Proteomes" id="UP000275385">
    <property type="component" value="Unassembled WGS sequence"/>
</dbReference>
<dbReference type="PROSITE" id="PS00950">
    <property type="entry name" value="BACTERIAL_OPSIN_1"/>
    <property type="match status" value="1"/>
</dbReference>
<evidence type="ECO:0000313" key="12">
    <source>
        <dbReference type="EMBL" id="RKU40421.1"/>
    </source>
</evidence>
<dbReference type="AlphaFoldDB" id="A0A420XXM9"/>
<evidence type="ECO:0000256" key="3">
    <source>
        <dbReference type="ARBA" id="ARBA00022543"/>
    </source>
</evidence>
<accession>A0A420XXM9</accession>
<proteinExistence type="inferred from homology"/>
<dbReference type="GO" id="GO:0009881">
    <property type="term" value="F:photoreceptor activity"/>
    <property type="evidence" value="ECO:0007669"/>
    <property type="project" value="UniProtKB-KW"/>
</dbReference>
<keyword evidence="6" id="KW-0681">Retinal protein</keyword>
<keyword evidence="4" id="KW-0716">Sensory transduction</keyword>
<dbReference type="SUPFAM" id="SSF81321">
    <property type="entry name" value="Family A G protein-coupled receptor-like"/>
    <property type="match status" value="1"/>
</dbReference>
<evidence type="ECO:0000256" key="7">
    <source>
        <dbReference type="ARBA" id="ARBA00022989"/>
    </source>
</evidence>
<gene>
    <name evidence="12" type="primary">NOP1_1</name>
    <name evidence="12" type="ORF">DL546_002307</name>
</gene>
<keyword evidence="10" id="KW-0675">Receptor</keyword>
<feature type="transmembrane region" description="Helical" evidence="11">
    <location>
        <begin position="78"/>
        <end position="96"/>
    </location>
</feature>
<feature type="transmembrane region" description="Helical" evidence="11">
    <location>
        <begin position="51"/>
        <end position="71"/>
    </location>
</feature>
<evidence type="ECO:0000256" key="5">
    <source>
        <dbReference type="ARBA" id="ARBA00022692"/>
    </source>
</evidence>
<comment type="similarity">
    <text evidence="2">Belongs to the archaeal/bacterial/fungal opsin family.</text>
</comment>
<evidence type="ECO:0000256" key="2">
    <source>
        <dbReference type="ARBA" id="ARBA00008130"/>
    </source>
</evidence>
<keyword evidence="3" id="KW-0600">Photoreceptor protein</keyword>
<keyword evidence="5 11" id="KW-0812">Transmembrane</keyword>
<dbReference type="EMBL" id="QVQW01000105">
    <property type="protein sequence ID" value="RKU40421.1"/>
    <property type="molecule type" value="Genomic_DNA"/>
</dbReference>
<feature type="transmembrane region" description="Helical" evidence="11">
    <location>
        <begin position="190"/>
        <end position="210"/>
    </location>
</feature>
<comment type="caution">
    <text evidence="12">The sequence shown here is derived from an EMBL/GenBank/DDBJ whole genome shotgun (WGS) entry which is preliminary data.</text>
</comment>
<evidence type="ECO:0000256" key="11">
    <source>
        <dbReference type="SAM" id="Phobius"/>
    </source>
</evidence>
<evidence type="ECO:0000256" key="10">
    <source>
        <dbReference type="ARBA" id="ARBA00023170"/>
    </source>
</evidence>
<keyword evidence="13" id="KW-1185">Reference proteome</keyword>
<dbReference type="PRINTS" id="PR00251">
    <property type="entry name" value="BACTRLOPSIN"/>
</dbReference>
<sequence length="310" mass="33747">MIDPTMPHIFGGMDYQASHATPSVAPIPTVIPPDTPAIEHEYANDLGLTTLWVVFGLMLVSSAVFTALSWNVPISKRLYHVTTTVVTIVGTLSYFAMASGHGVTQKCEHVTDHHHDIVPDLGHTVCRQVYWARYVDWSLTTPLLLLNLCLLAGVDGAHTLMAMAASLIMTLTGLFAALGDEDTAQKWGWFSIACVSYVFVIWHVALHGSTAVRAKGDRVTKLFGGLAAYTLILWTLYPIAWGVTTGAHKTNVNVEIIIFAVLDVLTKAGFGLWLLISHRKTPEVDLVVDGYWSHGLASEGRIRIGDDDGA</sequence>
<name>A0A420XXM9_9PEZI</name>
<comment type="subcellular location">
    <subcellularLocation>
        <location evidence="1">Membrane</location>
        <topology evidence="1">Multi-pass membrane protein</topology>
    </subcellularLocation>
</comment>
<keyword evidence="9 11" id="KW-0472">Membrane</keyword>
<feature type="transmembrane region" description="Helical" evidence="11">
    <location>
        <begin position="222"/>
        <end position="244"/>
    </location>
</feature>
<dbReference type="CDD" id="cd15028">
    <property type="entry name" value="7tm_Opsin-1_euk"/>
    <property type="match status" value="1"/>
</dbReference>
<evidence type="ECO:0000313" key="13">
    <source>
        <dbReference type="Proteomes" id="UP000275385"/>
    </source>
</evidence>
<feature type="transmembrane region" description="Helical" evidence="11">
    <location>
        <begin position="160"/>
        <end position="178"/>
    </location>
</feature>
<dbReference type="PROSITE" id="PS00327">
    <property type="entry name" value="BACTERIAL_OPSIN_RET"/>
    <property type="match status" value="1"/>
</dbReference>